<keyword evidence="2" id="KW-1185">Reference proteome</keyword>
<evidence type="ECO:0000313" key="2">
    <source>
        <dbReference type="Proteomes" id="UP000789525"/>
    </source>
</evidence>
<protein>
    <submittedName>
        <fullName evidence="1">6775_t:CDS:1</fullName>
    </submittedName>
</protein>
<accession>A0ACA9MEV7</accession>
<evidence type="ECO:0000313" key="1">
    <source>
        <dbReference type="EMBL" id="CAG8582635.1"/>
    </source>
</evidence>
<gene>
    <name evidence="1" type="ORF">ACOLOM_LOCUS6022</name>
</gene>
<proteinExistence type="predicted"/>
<reference evidence="1" key="1">
    <citation type="submission" date="2021-06" db="EMBL/GenBank/DDBJ databases">
        <authorList>
            <person name="Kallberg Y."/>
            <person name="Tangrot J."/>
            <person name="Rosling A."/>
        </authorList>
    </citation>
    <scope>NUCLEOTIDE SEQUENCE</scope>
    <source>
        <strain evidence="1">CL356</strain>
    </source>
</reference>
<comment type="caution">
    <text evidence="1">The sequence shown here is derived from an EMBL/GenBank/DDBJ whole genome shotgun (WGS) entry which is preliminary data.</text>
</comment>
<dbReference type="Proteomes" id="UP000789525">
    <property type="component" value="Unassembled WGS sequence"/>
</dbReference>
<sequence length="432" mass="48689">MGLPMYVSPSLPKRQLPPKQPQSPYEEVDYSEDLYQNSRTSAYGNRRYIIRRPYAGGEYYTRGGVNSSDFYSSSEVNLTDRQPITEISEWSHLRDPSSQTPLQNEQLRPQRIRSSSLPYNNLVQRLGNLPHLHRTREPQITSSGLASRRGMQLQSAQLIRAAQQQALQQVLQAQQARAQQDSSNASAPSDGVRNGDSSEETNESNSDDLTAINPRPTELPSNSAPRDNNHISNNVTNNAVLDNVFRRVNIFRQLTHDNRSIRPGSRNHRRDALTREGFIQRGIDMPPIPPLIRVSGPYIPPTFPSEVPESLPPLPPLPPLPRRLRHSVRRGNVINPYDSRSNFGEELIESYDIGHFIDDDLESSTERSHTSHILSPIPRRYDPTTLTASFAMISPNGMLMENRERINVDGEMDGNNVTRREIPEGSSSGEVC</sequence>
<name>A0ACA9MEV7_9GLOM</name>
<organism evidence="1 2">
    <name type="scientific">Acaulospora colombiana</name>
    <dbReference type="NCBI Taxonomy" id="27376"/>
    <lineage>
        <taxon>Eukaryota</taxon>
        <taxon>Fungi</taxon>
        <taxon>Fungi incertae sedis</taxon>
        <taxon>Mucoromycota</taxon>
        <taxon>Glomeromycotina</taxon>
        <taxon>Glomeromycetes</taxon>
        <taxon>Diversisporales</taxon>
        <taxon>Acaulosporaceae</taxon>
        <taxon>Acaulospora</taxon>
    </lineage>
</organism>
<dbReference type="EMBL" id="CAJVPT010011874">
    <property type="protein sequence ID" value="CAG8582635.1"/>
    <property type="molecule type" value="Genomic_DNA"/>
</dbReference>